<name>A0A512M6N0_9BACT</name>
<comment type="caution">
    <text evidence="1">The sequence shown here is derived from an EMBL/GenBank/DDBJ whole genome shotgun (WGS) entry which is preliminary data.</text>
</comment>
<dbReference type="Proteomes" id="UP000321577">
    <property type="component" value="Unassembled WGS sequence"/>
</dbReference>
<accession>A0A512M6N0</accession>
<reference evidence="1 2" key="1">
    <citation type="submission" date="2019-07" db="EMBL/GenBank/DDBJ databases">
        <title>Whole genome shotgun sequence of Brevifollis gellanilyticus NBRC 108608.</title>
        <authorList>
            <person name="Hosoyama A."/>
            <person name="Uohara A."/>
            <person name="Ohji S."/>
            <person name="Ichikawa N."/>
        </authorList>
    </citation>
    <scope>NUCLEOTIDE SEQUENCE [LARGE SCALE GENOMIC DNA]</scope>
    <source>
        <strain evidence="1 2">NBRC 108608</strain>
    </source>
</reference>
<gene>
    <name evidence="1" type="ORF">BGE01nite_12920</name>
</gene>
<evidence type="ECO:0000313" key="1">
    <source>
        <dbReference type="EMBL" id="GEP42001.1"/>
    </source>
</evidence>
<dbReference type="AlphaFoldDB" id="A0A512M6N0"/>
<organism evidence="1 2">
    <name type="scientific">Brevifollis gellanilyticus</name>
    <dbReference type="NCBI Taxonomy" id="748831"/>
    <lineage>
        <taxon>Bacteria</taxon>
        <taxon>Pseudomonadati</taxon>
        <taxon>Verrucomicrobiota</taxon>
        <taxon>Verrucomicrobiia</taxon>
        <taxon>Verrucomicrobiales</taxon>
        <taxon>Verrucomicrobiaceae</taxon>
    </lineage>
</organism>
<keyword evidence="2" id="KW-1185">Reference proteome</keyword>
<dbReference type="EMBL" id="BKAG01000006">
    <property type="protein sequence ID" value="GEP42001.1"/>
    <property type="molecule type" value="Genomic_DNA"/>
</dbReference>
<protein>
    <submittedName>
        <fullName evidence="1">Uncharacterized protein</fullName>
    </submittedName>
</protein>
<sequence>MLDRLGAVALGQMHTAQKQMRLRIHGILQEDTLRAHGGAGGFSVHEEHFRDAQLGISVIGVQLQDTLKTLPRIFQMQLIERGVPKQKEERHIVRRLLKGIADSLEG</sequence>
<evidence type="ECO:0000313" key="2">
    <source>
        <dbReference type="Proteomes" id="UP000321577"/>
    </source>
</evidence>
<proteinExistence type="predicted"/>